<organism evidence="2 3">
    <name type="scientific">Chara braunii</name>
    <name type="common">Braun's stonewort</name>
    <dbReference type="NCBI Taxonomy" id="69332"/>
    <lineage>
        <taxon>Eukaryota</taxon>
        <taxon>Viridiplantae</taxon>
        <taxon>Streptophyta</taxon>
        <taxon>Charophyceae</taxon>
        <taxon>Charales</taxon>
        <taxon>Characeae</taxon>
        <taxon>Chara</taxon>
    </lineage>
</organism>
<dbReference type="Gramene" id="GBG89937">
    <property type="protein sequence ID" value="GBG89937"/>
    <property type="gene ID" value="CBR_g49787"/>
</dbReference>
<evidence type="ECO:0000313" key="3">
    <source>
        <dbReference type="Proteomes" id="UP000265515"/>
    </source>
</evidence>
<proteinExistence type="predicted"/>
<evidence type="ECO:0000256" key="1">
    <source>
        <dbReference type="SAM" id="MobiDB-lite"/>
    </source>
</evidence>
<gene>
    <name evidence="2" type="ORF">CBR_g49787</name>
</gene>
<comment type="caution">
    <text evidence="2">The sequence shown here is derived from an EMBL/GenBank/DDBJ whole genome shotgun (WGS) entry which is preliminary data.</text>
</comment>
<feature type="compositionally biased region" description="Basic and acidic residues" evidence="1">
    <location>
        <begin position="246"/>
        <end position="271"/>
    </location>
</feature>
<protein>
    <submittedName>
        <fullName evidence="2">Uncharacterized protein</fullName>
    </submittedName>
</protein>
<sequence>MSRRQCGAGGVHTDDGGNGHLQRHSGVVVSRHEFVSTPQRSIVIASSRRRAYVWSRAHAGNVIGDLALRLPWSWRFVGCCIFVVHEHCNTRANGGRQRRRTCEVDDNREDGRDGRALRCQQERALGRMRAQICARRRKTLHQVPVEGLDTVAIIEAVVQDCCTMGYSVLPQATPRWWMKRRIGGAWEDLRRCDDAVEYFREKLRMSPYVFRAMAIASSVNERPRDAWPMSMSTAVGVDPSSSVLEALDRGRPSAIEDAHVEQEDHHKQNRE</sequence>
<dbReference type="Proteomes" id="UP000265515">
    <property type="component" value="Unassembled WGS sequence"/>
</dbReference>
<keyword evidence="3" id="KW-1185">Reference proteome</keyword>
<dbReference type="EMBL" id="BFEA01000772">
    <property type="protein sequence ID" value="GBG89937.1"/>
    <property type="molecule type" value="Genomic_DNA"/>
</dbReference>
<feature type="region of interest" description="Disordered" evidence="1">
    <location>
        <begin position="238"/>
        <end position="271"/>
    </location>
</feature>
<reference evidence="2 3" key="1">
    <citation type="journal article" date="2018" name="Cell">
        <title>The Chara Genome: Secondary Complexity and Implications for Plant Terrestrialization.</title>
        <authorList>
            <person name="Nishiyama T."/>
            <person name="Sakayama H."/>
            <person name="Vries J.D."/>
            <person name="Buschmann H."/>
            <person name="Saint-Marcoux D."/>
            <person name="Ullrich K.K."/>
            <person name="Haas F.B."/>
            <person name="Vanderstraeten L."/>
            <person name="Becker D."/>
            <person name="Lang D."/>
            <person name="Vosolsobe S."/>
            <person name="Rombauts S."/>
            <person name="Wilhelmsson P.K.I."/>
            <person name="Janitza P."/>
            <person name="Kern R."/>
            <person name="Heyl A."/>
            <person name="Rumpler F."/>
            <person name="Villalobos L.I.A.C."/>
            <person name="Clay J.M."/>
            <person name="Skokan R."/>
            <person name="Toyoda A."/>
            <person name="Suzuki Y."/>
            <person name="Kagoshima H."/>
            <person name="Schijlen E."/>
            <person name="Tajeshwar N."/>
            <person name="Catarino B."/>
            <person name="Hetherington A.J."/>
            <person name="Saltykova A."/>
            <person name="Bonnot C."/>
            <person name="Breuninger H."/>
            <person name="Symeonidi A."/>
            <person name="Radhakrishnan G.V."/>
            <person name="Van Nieuwerburgh F."/>
            <person name="Deforce D."/>
            <person name="Chang C."/>
            <person name="Karol K.G."/>
            <person name="Hedrich R."/>
            <person name="Ulvskov P."/>
            <person name="Glockner G."/>
            <person name="Delwiche C.F."/>
            <person name="Petrasek J."/>
            <person name="Van de Peer Y."/>
            <person name="Friml J."/>
            <person name="Beilby M."/>
            <person name="Dolan L."/>
            <person name="Kohara Y."/>
            <person name="Sugano S."/>
            <person name="Fujiyama A."/>
            <person name="Delaux P.-M."/>
            <person name="Quint M."/>
            <person name="TheiBen G."/>
            <person name="Hagemann M."/>
            <person name="Harholt J."/>
            <person name="Dunand C."/>
            <person name="Zachgo S."/>
            <person name="Langdale J."/>
            <person name="Maumus F."/>
            <person name="Straeten D.V.D."/>
            <person name="Gould S.B."/>
            <person name="Rensing S.A."/>
        </authorList>
    </citation>
    <scope>NUCLEOTIDE SEQUENCE [LARGE SCALE GENOMIC DNA]</scope>
    <source>
        <strain evidence="2 3">S276</strain>
    </source>
</reference>
<evidence type="ECO:0000313" key="2">
    <source>
        <dbReference type="EMBL" id="GBG89937.1"/>
    </source>
</evidence>
<name>A0A388M5S5_CHABU</name>
<feature type="region of interest" description="Disordered" evidence="1">
    <location>
        <begin position="1"/>
        <end position="23"/>
    </location>
</feature>
<accession>A0A388M5S5</accession>
<dbReference type="AlphaFoldDB" id="A0A388M5S5"/>